<reference evidence="2 3" key="1">
    <citation type="submission" date="2020-05" db="EMBL/GenBank/DDBJ databases">
        <authorList>
            <person name="Campoy J."/>
            <person name="Schneeberger K."/>
            <person name="Spophaly S."/>
        </authorList>
    </citation>
    <scope>NUCLEOTIDE SEQUENCE [LARGE SCALE GENOMIC DNA]</scope>
    <source>
        <strain evidence="2">PruArmRojPasFocal</strain>
    </source>
</reference>
<dbReference type="EMBL" id="CAEKDK010000006">
    <property type="protein sequence ID" value="CAB4283075.1"/>
    <property type="molecule type" value="Genomic_DNA"/>
</dbReference>
<organism evidence="2 3">
    <name type="scientific">Prunus armeniaca</name>
    <name type="common">Apricot</name>
    <name type="synonym">Armeniaca vulgaris</name>
    <dbReference type="NCBI Taxonomy" id="36596"/>
    <lineage>
        <taxon>Eukaryota</taxon>
        <taxon>Viridiplantae</taxon>
        <taxon>Streptophyta</taxon>
        <taxon>Embryophyta</taxon>
        <taxon>Tracheophyta</taxon>
        <taxon>Spermatophyta</taxon>
        <taxon>Magnoliopsida</taxon>
        <taxon>eudicotyledons</taxon>
        <taxon>Gunneridae</taxon>
        <taxon>Pentapetalae</taxon>
        <taxon>rosids</taxon>
        <taxon>fabids</taxon>
        <taxon>Rosales</taxon>
        <taxon>Rosaceae</taxon>
        <taxon>Amygdaloideae</taxon>
        <taxon>Amygdaleae</taxon>
        <taxon>Prunus</taxon>
    </lineage>
</organism>
<dbReference type="AlphaFoldDB" id="A0A6J5V6V2"/>
<proteinExistence type="predicted"/>
<name>A0A6J5V6V2_PRUAR</name>
<feature type="region of interest" description="Disordered" evidence="1">
    <location>
        <begin position="49"/>
        <end position="84"/>
    </location>
</feature>
<evidence type="ECO:0000313" key="2">
    <source>
        <dbReference type="EMBL" id="CAB4283075.1"/>
    </source>
</evidence>
<sequence>MCINFFIKKGGEIEKVDEEDVEDEHGLDNIESSSVRSYSELKGRSHAERELELDAGGDIDTGDVGNARGDLDTRDVGDAGEVDPDTKELKDGIEVLLLQENARLHWTYNTPLIAKFTFMYSVVNGDEWIELSIDEVDFVQHVYHIYAFDVLLEIDDVDIQVFKIDDFNGRIDHFLGPV</sequence>
<protein>
    <submittedName>
        <fullName evidence="2">Uncharacterized protein</fullName>
    </submittedName>
</protein>
<evidence type="ECO:0000256" key="1">
    <source>
        <dbReference type="SAM" id="MobiDB-lite"/>
    </source>
</evidence>
<evidence type="ECO:0000313" key="3">
    <source>
        <dbReference type="Proteomes" id="UP000507222"/>
    </source>
</evidence>
<gene>
    <name evidence="2" type="ORF">CURHAP_LOCUS37009</name>
</gene>
<dbReference type="Proteomes" id="UP000507222">
    <property type="component" value="Unassembled WGS sequence"/>
</dbReference>
<accession>A0A6J5V6V2</accession>